<feature type="binding site" evidence="10">
    <location>
        <position position="296"/>
    </location>
    <ligand>
        <name>Mn(2+)</name>
        <dbReference type="ChEBI" id="CHEBI:29035"/>
    </ligand>
</feature>
<dbReference type="CDD" id="cd16015">
    <property type="entry name" value="LTA_synthase"/>
    <property type="match status" value="1"/>
</dbReference>
<feature type="active site" evidence="8">
    <location>
        <position position="296"/>
    </location>
</feature>
<evidence type="ECO:0000256" key="10">
    <source>
        <dbReference type="PIRSR" id="PIRSR005091-3"/>
    </source>
</evidence>
<accession>A0A7Y0HQW3</accession>
<keyword evidence="14" id="KW-1185">Reference proteome</keyword>
<dbReference type="SUPFAM" id="SSF53649">
    <property type="entry name" value="Alkaline phosphatase-like"/>
    <property type="match status" value="1"/>
</dbReference>
<evidence type="ECO:0000256" key="11">
    <source>
        <dbReference type="SAM" id="Phobius"/>
    </source>
</evidence>
<dbReference type="AlphaFoldDB" id="A0A7Y0HQW3"/>
<evidence type="ECO:0000256" key="1">
    <source>
        <dbReference type="ARBA" id="ARBA00004651"/>
    </source>
</evidence>
<dbReference type="Gene3D" id="3.40.720.10">
    <property type="entry name" value="Alkaline Phosphatase, subunit A"/>
    <property type="match status" value="1"/>
</dbReference>
<evidence type="ECO:0000256" key="6">
    <source>
        <dbReference type="ARBA" id="ARBA00022989"/>
    </source>
</evidence>
<dbReference type="RefSeq" id="WP_169298817.1">
    <property type="nucleotide sequence ID" value="NZ_JABBNI010000036.1"/>
</dbReference>
<evidence type="ECO:0000256" key="7">
    <source>
        <dbReference type="ARBA" id="ARBA00023136"/>
    </source>
</evidence>
<comment type="subcellular location">
    <subcellularLocation>
        <location evidence="1">Cell membrane</location>
        <topology evidence="1">Multi-pass membrane protein</topology>
    </subcellularLocation>
</comment>
<keyword evidence="7 11" id="KW-0472">Membrane</keyword>
<protein>
    <submittedName>
        <fullName evidence="13">LTA synthase family protein</fullName>
    </submittedName>
</protein>
<evidence type="ECO:0000313" key="13">
    <source>
        <dbReference type="EMBL" id="NMM64218.1"/>
    </source>
</evidence>
<comment type="similarity">
    <text evidence="3">Belongs to the LTA synthase family.</text>
</comment>
<dbReference type="Pfam" id="PF00884">
    <property type="entry name" value="Sulfatase"/>
    <property type="match status" value="1"/>
</dbReference>
<organism evidence="13 14">
    <name type="scientific">Clostridium muellerianum</name>
    <dbReference type="NCBI Taxonomy" id="2716538"/>
    <lineage>
        <taxon>Bacteria</taxon>
        <taxon>Bacillati</taxon>
        <taxon>Bacillota</taxon>
        <taxon>Clostridia</taxon>
        <taxon>Eubacteriales</taxon>
        <taxon>Clostridiaceae</taxon>
        <taxon>Clostridium</taxon>
    </lineage>
</organism>
<sequence>MKKIKPLIITYIDIILFVFLVCVKVIVYGRQMESGYFSYISLLSPVFASVIIIAALSFILSDKIRAPFLYICNLIITIFIISDLTYFRYFKDVISISVLINGFQLGAVKSSVSSLIKLTDFFYALDLIIIPPLFTKYKYRKTIPQKKSVKFFAFLGLLTMGIVINFQNFYSLSKDQPKLLTTMYNKVYIVKNLGTINYHYLDFYNFLYADLSKKTPVSKSEEKEIQTFFQTNLSSTNNLKGMTKGKNLIMIQVEALQEFVINVKVNNKEITPNLNKWANRSEYFNNFYYQISAGGTSDAEFMSNNSLYPASSGAAYFLYCGNEFNSMPKSFKNLGYSTFAFHGFRESFWNRNVIYKRFGFDNFYSEKDYNIDENIGLGLSDKSFFNQSIDKMKKLNKPYYSFLITLSSHFPYDDVENYGDFNVGAYEDTFLGNYLKSIHYADTQLGMFLSKLEEEGILKDSVVVLYGDHYAIPKDHQQELSKFLGKNYLSDIEWMKLQKVPMMIHFPGESIKGVNSICSGQMDIYPTMCNLFNLPYTTFMGKDLFNSSEGNIIFRNSSFIDGNYYYMSQKNTYYNISTGEKVSENAFLKNKKTHVVNQLQYSDEILKHNLLKKFESKK</sequence>
<feature type="transmembrane region" description="Helical" evidence="11">
    <location>
        <begin position="151"/>
        <end position="170"/>
    </location>
</feature>
<dbReference type="InterPro" id="IPR000917">
    <property type="entry name" value="Sulfatase_N"/>
</dbReference>
<keyword evidence="4" id="KW-1003">Cell membrane</keyword>
<feature type="binding site" evidence="10">
    <location>
        <position position="468"/>
    </location>
    <ligand>
        <name>Mn(2+)</name>
        <dbReference type="ChEBI" id="CHEBI:29035"/>
    </ligand>
</feature>
<feature type="transmembrane region" description="Helical" evidence="11">
    <location>
        <begin position="7"/>
        <end position="27"/>
    </location>
</feature>
<gene>
    <name evidence="13" type="ORF">HBE96_16450</name>
</gene>
<dbReference type="Gene3D" id="3.30.1120.170">
    <property type="match status" value="1"/>
</dbReference>
<keyword evidence="9" id="KW-0464">Manganese</keyword>
<name>A0A7Y0HQW3_9CLOT</name>
<dbReference type="PANTHER" id="PTHR47371">
    <property type="entry name" value="LIPOTEICHOIC ACID SYNTHASE"/>
    <property type="match status" value="1"/>
</dbReference>
<comment type="caution">
    <text evidence="13">The sequence shown here is derived from an EMBL/GenBank/DDBJ whole genome shotgun (WGS) entry which is preliminary data.</text>
</comment>
<evidence type="ECO:0000313" key="14">
    <source>
        <dbReference type="Proteomes" id="UP000537131"/>
    </source>
</evidence>
<reference evidence="13 14" key="2">
    <citation type="submission" date="2020-06" db="EMBL/GenBank/DDBJ databases">
        <title>Complete Genome Sequence of Clostridium muelleri sp. nov. P21T, an Acid-Alcohol Producing Acetogen Isolated from Old Hay.</title>
        <authorList>
            <person name="Duncan K.E."/>
            <person name="Tanner R.S."/>
        </authorList>
    </citation>
    <scope>NUCLEOTIDE SEQUENCE [LARGE SCALE GENOMIC DNA]</scope>
    <source>
        <strain evidence="13 14">P21</strain>
    </source>
</reference>
<evidence type="ECO:0000256" key="2">
    <source>
        <dbReference type="ARBA" id="ARBA00004936"/>
    </source>
</evidence>
<feature type="binding site" evidence="9">
    <location>
        <position position="409"/>
    </location>
    <ligand>
        <name>substrate</name>
    </ligand>
</feature>
<dbReference type="InterPro" id="IPR017850">
    <property type="entry name" value="Alkaline_phosphatase_core_sf"/>
</dbReference>
<evidence type="ECO:0000256" key="8">
    <source>
        <dbReference type="PIRSR" id="PIRSR005091-1"/>
    </source>
</evidence>
<keyword evidence="5 11" id="KW-0812">Transmembrane</keyword>
<evidence type="ECO:0000256" key="9">
    <source>
        <dbReference type="PIRSR" id="PIRSR005091-2"/>
    </source>
</evidence>
<feature type="transmembrane region" description="Helical" evidence="11">
    <location>
        <begin position="68"/>
        <end position="89"/>
    </location>
</feature>
<dbReference type="GO" id="GO:0046872">
    <property type="term" value="F:metal ion binding"/>
    <property type="evidence" value="ECO:0007669"/>
    <property type="project" value="UniProtKB-KW"/>
</dbReference>
<feature type="transmembrane region" description="Helical" evidence="11">
    <location>
        <begin position="121"/>
        <end position="139"/>
    </location>
</feature>
<evidence type="ECO:0000256" key="4">
    <source>
        <dbReference type="ARBA" id="ARBA00022475"/>
    </source>
</evidence>
<dbReference type="Proteomes" id="UP000537131">
    <property type="component" value="Unassembled WGS sequence"/>
</dbReference>
<evidence type="ECO:0000256" key="5">
    <source>
        <dbReference type="ARBA" id="ARBA00022692"/>
    </source>
</evidence>
<feature type="transmembrane region" description="Helical" evidence="11">
    <location>
        <begin position="39"/>
        <end position="61"/>
    </location>
</feature>
<proteinExistence type="inferred from homology"/>
<reference evidence="13 14" key="1">
    <citation type="submission" date="2020-04" db="EMBL/GenBank/DDBJ databases">
        <authorList>
            <person name="Doyle D.A."/>
        </authorList>
    </citation>
    <scope>NUCLEOTIDE SEQUENCE [LARGE SCALE GENOMIC DNA]</scope>
    <source>
        <strain evidence="13 14">P21</strain>
    </source>
</reference>
<dbReference type="InterPro" id="IPR050448">
    <property type="entry name" value="OpgB/LTA_synthase_biosynth"/>
</dbReference>
<dbReference type="GO" id="GO:0005886">
    <property type="term" value="C:plasma membrane"/>
    <property type="evidence" value="ECO:0007669"/>
    <property type="project" value="UniProtKB-SubCell"/>
</dbReference>
<feature type="domain" description="Sulfatase N-terminal" evidence="12">
    <location>
        <begin position="246"/>
        <end position="533"/>
    </location>
</feature>
<feature type="binding site" evidence="10">
    <location>
        <position position="254"/>
    </location>
    <ligand>
        <name>Mn(2+)</name>
        <dbReference type="ChEBI" id="CHEBI:29035"/>
    </ligand>
</feature>
<dbReference type="InterPro" id="IPR012160">
    <property type="entry name" value="LtaS-like"/>
</dbReference>
<dbReference type="PANTHER" id="PTHR47371:SF3">
    <property type="entry name" value="PHOSPHOGLYCEROL TRANSFERASE I"/>
    <property type="match status" value="1"/>
</dbReference>
<evidence type="ECO:0000256" key="3">
    <source>
        <dbReference type="ARBA" id="ARBA00009983"/>
    </source>
</evidence>
<comment type="pathway">
    <text evidence="2">Cell wall biogenesis; lipoteichoic acid biosynthesis.</text>
</comment>
<dbReference type="PIRSF" id="PIRSF005091">
    <property type="entry name" value="Mmb_sulf_HI1246"/>
    <property type="match status" value="1"/>
</dbReference>
<keyword evidence="6 11" id="KW-1133">Transmembrane helix</keyword>
<keyword evidence="9" id="KW-0479">Metal-binding</keyword>
<feature type="binding site" evidence="10">
    <location>
        <position position="469"/>
    </location>
    <ligand>
        <name>Mn(2+)</name>
        <dbReference type="ChEBI" id="CHEBI:29035"/>
    </ligand>
</feature>
<dbReference type="EMBL" id="JABBNI010000036">
    <property type="protein sequence ID" value="NMM64218.1"/>
    <property type="molecule type" value="Genomic_DNA"/>
</dbReference>
<evidence type="ECO:0000259" key="12">
    <source>
        <dbReference type="Pfam" id="PF00884"/>
    </source>
</evidence>